<dbReference type="Gene3D" id="3.30.300.20">
    <property type="match status" value="1"/>
</dbReference>
<sequence length="145" mass="15355">MPMAELKVRTRETGASAVVGRTGLPHVKSLTGGELDIVTSPSQPGFGPLDLLYASLASCLVLSARIAASRFGVLDRLTEVSVKVTGEKAHDEPSRVARFDIAFIIKGDFDETVRHAIAEAAEEEICTVSNTLRGGPDFVSTVSAE</sequence>
<protein>
    <submittedName>
        <fullName evidence="1">OsmC family protein</fullName>
    </submittedName>
</protein>
<dbReference type="EMBL" id="CABFNB010000125">
    <property type="protein sequence ID" value="VTZ64201.1"/>
    <property type="molecule type" value="Genomic_DNA"/>
</dbReference>
<dbReference type="Proteomes" id="UP000507954">
    <property type="component" value="Unassembled WGS sequence"/>
</dbReference>
<dbReference type="InterPro" id="IPR036102">
    <property type="entry name" value="OsmC/Ohrsf"/>
</dbReference>
<evidence type="ECO:0000313" key="1">
    <source>
        <dbReference type="EMBL" id="VTZ64201.1"/>
    </source>
</evidence>
<reference evidence="1 2" key="1">
    <citation type="submission" date="2019-06" db="EMBL/GenBank/DDBJ databases">
        <authorList>
            <person name="Le Quere A."/>
            <person name="Colella S."/>
        </authorList>
    </citation>
    <scope>NUCLEOTIDE SEQUENCE [LARGE SCALE GENOMIC DNA]</scope>
    <source>
        <strain evidence="1">EmedicaeMD41</strain>
    </source>
</reference>
<dbReference type="AlphaFoldDB" id="A0A508X5J7"/>
<organism evidence="1 2">
    <name type="scientific">Sinorhizobium medicae</name>
    <dbReference type="NCBI Taxonomy" id="110321"/>
    <lineage>
        <taxon>Bacteria</taxon>
        <taxon>Pseudomonadati</taxon>
        <taxon>Pseudomonadota</taxon>
        <taxon>Alphaproteobacteria</taxon>
        <taxon>Hyphomicrobiales</taxon>
        <taxon>Rhizobiaceae</taxon>
        <taxon>Sinorhizobium/Ensifer group</taxon>
        <taxon>Sinorhizobium</taxon>
    </lineage>
</organism>
<evidence type="ECO:0000313" key="2">
    <source>
        <dbReference type="Proteomes" id="UP000507954"/>
    </source>
</evidence>
<name>A0A508X5J7_9HYPH</name>
<dbReference type="InterPro" id="IPR003718">
    <property type="entry name" value="OsmC/Ohr_fam"/>
</dbReference>
<dbReference type="Pfam" id="PF02566">
    <property type="entry name" value="OsmC"/>
    <property type="match status" value="1"/>
</dbReference>
<dbReference type="SUPFAM" id="SSF82784">
    <property type="entry name" value="OsmC-like"/>
    <property type="match status" value="1"/>
</dbReference>
<dbReference type="InterPro" id="IPR015946">
    <property type="entry name" value="KH_dom-like_a/b"/>
</dbReference>
<proteinExistence type="predicted"/>
<accession>A0A508X5J7</accession>
<gene>
    <name evidence="1" type="ORF">EMEDMD4_570081</name>
</gene>